<dbReference type="RefSeq" id="WP_119015334.1">
    <property type="nucleotide sequence ID" value="NZ_QXEV01000001.1"/>
</dbReference>
<dbReference type="Gene3D" id="1.10.3680.10">
    <property type="entry name" value="TerB-like"/>
    <property type="match status" value="1"/>
</dbReference>
<evidence type="ECO:0000313" key="2">
    <source>
        <dbReference type="Proteomes" id="UP000266506"/>
    </source>
</evidence>
<dbReference type="OrthoDB" id="411297at2"/>
<accession>A0A397RZ92</accession>
<comment type="caution">
    <text evidence="1">The sequence shown here is derived from an EMBL/GenBank/DDBJ whole genome shotgun (WGS) entry which is preliminary data.</text>
</comment>
<keyword evidence="2" id="KW-1185">Reference proteome</keyword>
<dbReference type="Proteomes" id="UP000266506">
    <property type="component" value="Unassembled WGS sequence"/>
</dbReference>
<evidence type="ECO:0008006" key="3">
    <source>
        <dbReference type="Google" id="ProtNLM"/>
    </source>
</evidence>
<organism evidence="1 2">
    <name type="scientific">Anaeroplasma bactoclasticum</name>
    <dbReference type="NCBI Taxonomy" id="2088"/>
    <lineage>
        <taxon>Bacteria</taxon>
        <taxon>Bacillati</taxon>
        <taxon>Mycoplasmatota</taxon>
        <taxon>Mollicutes</taxon>
        <taxon>Anaeroplasmatales</taxon>
        <taxon>Anaeroplasmataceae</taxon>
        <taxon>Anaeroplasma</taxon>
    </lineage>
</organism>
<protein>
    <recommendedName>
        <fullName evidence="3">Tellurite resistance protein TerB</fullName>
    </recommendedName>
</protein>
<evidence type="ECO:0000313" key="1">
    <source>
        <dbReference type="EMBL" id="RIA78592.1"/>
    </source>
</evidence>
<proteinExistence type="predicted"/>
<dbReference type="InterPro" id="IPR029024">
    <property type="entry name" value="TerB-like"/>
</dbReference>
<dbReference type="InParanoid" id="A0A397RZ92"/>
<gene>
    <name evidence="1" type="ORF">EI71_00153</name>
</gene>
<sequence length="135" mass="15786">MFLSLLNKKEMLKFLDLAIYMVDIDGEPTDVEKRVLTKMIAELDAVKDEFSFRLADTVENTINFFASANQVVRNVVYLNLVTISMEDDLYNTSELLFLEKIQKVFEITAEKRRELISIVYAERDLREKAIRIIKN</sequence>
<dbReference type="EMBL" id="QXEV01000001">
    <property type="protein sequence ID" value="RIA78592.1"/>
    <property type="molecule type" value="Genomic_DNA"/>
</dbReference>
<dbReference type="SUPFAM" id="SSF158682">
    <property type="entry name" value="TerB-like"/>
    <property type="match status" value="1"/>
</dbReference>
<reference evidence="1 2" key="1">
    <citation type="submission" date="2018-08" db="EMBL/GenBank/DDBJ databases">
        <title>Genomic Encyclopedia of Archaeal and Bacterial Type Strains, Phase II (KMG-II): from individual species to whole genera.</title>
        <authorList>
            <person name="Goeker M."/>
        </authorList>
    </citation>
    <scope>NUCLEOTIDE SEQUENCE [LARGE SCALE GENOMIC DNA]</scope>
    <source>
        <strain evidence="1 2">ATCC 27112</strain>
    </source>
</reference>
<name>A0A397RZ92_9MOLU</name>
<dbReference type="AlphaFoldDB" id="A0A397RZ92"/>